<feature type="signal peptide" evidence="6">
    <location>
        <begin position="1"/>
        <end position="20"/>
    </location>
</feature>
<evidence type="ECO:0000256" key="4">
    <source>
        <dbReference type="ARBA" id="ARBA00022496"/>
    </source>
</evidence>
<proteinExistence type="inferred from homology"/>
<evidence type="ECO:0000256" key="6">
    <source>
        <dbReference type="SAM" id="SignalP"/>
    </source>
</evidence>
<evidence type="ECO:0000256" key="5">
    <source>
        <dbReference type="ARBA" id="ARBA00022729"/>
    </source>
</evidence>
<keyword evidence="9" id="KW-1185">Reference proteome</keyword>
<keyword evidence="5 6" id="KW-0732">Signal</keyword>
<comment type="subcellular location">
    <subcellularLocation>
        <location evidence="1">Cell envelope</location>
    </subcellularLocation>
</comment>
<protein>
    <submittedName>
        <fullName evidence="8">ABC transporter substrate-binding protein</fullName>
    </submittedName>
</protein>
<dbReference type="EMBL" id="CP137892">
    <property type="protein sequence ID" value="WPC06503.1"/>
    <property type="molecule type" value="Genomic_DNA"/>
</dbReference>
<evidence type="ECO:0000256" key="1">
    <source>
        <dbReference type="ARBA" id="ARBA00004196"/>
    </source>
</evidence>
<keyword evidence="4" id="KW-0410">Iron transport</keyword>
<feature type="chain" id="PRO_5046331083" evidence="6">
    <location>
        <begin position="21"/>
        <end position="285"/>
    </location>
</feature>
<dbReference type="RefSeq" id="WP_318645683.1">
    <property type="nucleotide sequence ID" value="NZ_CP137892.1"/>
</dbReference>
<organism evidence="8 9">
    <name type="scientific">Pseudomonas benzenivorans</name>
    <dbReference type="NCBI Taxonomy" id="556533"/>
    <lineage>
        <taxon>Bacteria</taxon>
        <taxon>Pseudomonadati</taxon>
        <taxon>Pseudomonadota</taxon>
        <taxon>Gammaproteobacteria</taxon>
        <taxon>Pseudomonadales</taxon>
        <taxon>Pseudomonadaceae</taxon>
        <taxon>Pseudomonas</taxon>
    </lineage>
</organism>
<evidence type="ECO:0000256" key="3">
    <source>
        <dbReference type="ARBA" id="ARBA00022448"/>
    </source>
</evidence>
<dbReference type="PRINTS" id="PR01715">
    <property type="entry name" value="FERRIBNDNGPP"/>
</dbReference>
<dbReference type="PROSITE" id="PS50983">
    <property type="entry name" value="FE_B12_PBP"/>
    <property type="match status" value="1"/>
</dbReference>
<dbReference type="CDD" id="cd01146">
    <property type="entry name" value="FhuD"/>
    <property type="match status" value="1"/>
</dbReference>
<evidence type="ECO:0000313" key="8">
    <source>
        <dbReference type="EMBL" id="WPC06503.1"/>
    </source>
</evidence>
<dbReference type="Proteomes" id="UP001305928">
    <property type="component" value="Chromosome"/>
</dbReference>
<keyword evidence="4" id="KW-0406">Ion transport</keyword>
<dbReference type="InterPro" id="IPR002491">
    <property type="entry name" value="ABC_transptr_periplasmic_BD"/>
</dbReference>
<keyword evidence="3" id="KW-0813">Transport</keyword>
<accession>A0ABZ0PZ95</accession>
<comment type="similarity">
    <text evidence="2">Belongs to the bacterial solute-binding protein 8 family.</text>
</comment>
<sequence length="285" mass="31857">MRLAVLLGLCLALLGLPAAAAPQRIAVIDWGLTETLLALGVTPQAVAEVDGYRRWVAAPALPAEVQDLGLRTEPNLELLSQLAPELILITPQFENARAALERIAPVRSLTLFAPDSDPYLNAQRVTRELGQLFDRQAEAEALIRRVDEGLARTQRRLGDAQRPLYLVHFMDDRHVRVYGQHSLYQSVLARLGLRNAWTTPGSYWGFSNTGIERLIEQPDARLLYFRPLPLDAERQLANSALWQNLPMVRDGRVHALAEVWSFGALPSAERFARQLQRALPNETPP</sequence>
<dbReference type="PANTHER" id="PTHR30532">
    <property type="entry name" value="IRON III DICITRATE-BINDING PERIPLASMIC PROTEIN"/>
    <property type="match status" value="1"/>
</dbReference>
<reference evidence="8 9" key="1">
    <citation type="submission" date="2023-11" db="EMBL/GenBank/DDBJ databases">
        <title>Complete genome of Pseudomonas benzenivorans BA3361.</title>
        <authorList>
            <person name="Shin S.Y."/>
            <person name="Song J."/>
            <person name="Kang H."/>
        </authorList>
    </citation>
    <scope>NUCLEOTIDE SEQUENCE [LARGE SCALE GENOMIC DNA]</scope>
    <source>
        <strain evidence="8 9">HNIBRBA3361</strain>
    </source>
</reference>
<feature type="domain" description="Fe/B12 periplasmic-binding" evidence="7">
    <location>
        <begin position="24"/>
        <end position="283"/>
    </location>
</feature>
<dbReference type="Gene3D" id="3.40.50.1980">
    <property type="entry name" value="Nitrogenase molybdenum iron protein domain"/>
    <property type="match status" value="2"/>
</dbReference>
<gene>
    <name evidence="8" type="ORF">SBP02_07025</name>
</gene>
<dbReference type="InterPro" id="IPR051313">
    <property type="entry name" value="Bact_iron-sidero_bind"/>
</dbReference>
<dbReference type="SUPFAM" id="SSF53807">
    <property type="entry name" value="Helical backbone' metal receptor"/>
    <property type="match status" value="1"/>
</dbReference>
<evidence type="ECO:0000313" key="9">
    <source>
        <dbReference type="Proteomes" id="UP001305928"/>
    </source>
</evidence>
<evidence type="ECO:0000259" key="7">
    <source>
        <dbReference type="PROSITE" id="PS50983"/>
    </source>
</evidence>
<evidence type="ECO:0000256" key="2">
    <source>
        <dbReference type="ARBA" id="ARBA00008814"/>
    </source>
</evidence>
<dbReference type="PANTHER" id="PTHR30532:SF1">
    <property type="entry name" value="IRON(3+)-HYDROXAMATE-BINDING PROTEIN FHUD"/>
    <property type="match status" value="1"/>
</dbReference>
<keyword evidence="4" id="KW-0408">Iron</keyword>
<dbReference type="Pfam" id="PF01497">
    <property type="entry name" value="Peripla_BP_2"/>
    <property type="match status" value="1"/>
</dbReference>
<name>A0ABZ0PZ95_9PSED</name>